<keyword evidence="2" id="KW-1185">Reference proteome</keyword>
<dbReference type="RefSeq" id="WP_303278576.1">
    <property type="nucleotide sequence ID" value="NZ_JAUOEK010000138.1"/>
</dbReference>
<evidence type="ECO:0000313" key="2">
    <source>
        <dbReference type="Proteomes" id="UP001176883"/>
    </source>
</evidence>
<dbReference type="Proteomes" id="UP001176883">
    <property type="component" value="Unassembled WGS sequence"/>
</dbReference>
<accession>A0ABT8WCK7</accession>
<evidence type="ECO:0000313" key="1">
    <source>
        <dbReference type="EMBL" id="MDO5970879.1"/>
    </source>
</evidence>
<organism evidence="1 2">
    <name type="scientific">Flavivirga aquimarina</name>
    <dbReference type="NCBI Taxonomy" id="2027862"/>
    <lineage>
        <taxon>Bacteria</taxon>
        <taxon>Pseudomonadati</taxon>
        <taxon>Bacteroidota</taxon>
        <taxon>Flavobacteriia</taxon>
        <taxon>Flavobacteriales</taxon>
        <taxon>Flavobacteriaceae</taxon>
        <taxon>Flavivirga</taxon>
    </lineage>
</organism>
<sequence>MKKLVLETIQHSTLKDIDDVDPICDKDHEVLEEVRQILSKHKYTDRFGLILLHKHFDIATDEMLLEETDVENKVSTVRVEKAKGTEINTIETMWKFSEDIKAGTRCVLRCNYNSGHKAYHSKEKV</sequence>
<protein>
    <submittedName>
        <fullName evidence="1">Uncharacterized protein</fullName>
    </submittedName>
</protein>
<dbReference type="EMBL" id="JAUOEK010000138">
    <property type="protein sequence ID" value="MDO5970879.1"/>
    <property type="molecule type" value="Genomic_DNA"/>
</dbReference>
<proteinExistence type="predicted"/>
<gene>
    <name evidence="1" type="ORF">Q4Q35_13785</name>
</gene>
<name>A0ABT8WCK7_9FLAO</name>
<reference evidence="1" key="1">
    <citation type="submission" date="2023-07" db="EMBL/GenBank/DDBJ databases">
        <title>Two novel species in the genus Flavivirga.</title>
        <authorList>
            <person name="Kwon K."/>
        </authorList>
    </citation>
    <scope>NUCLEOTIDE SEQUENCE</scope>
    <source>
        <strain evidence="1">KCTC 52353</strain>
    </source>
</reference>
<comment type="caution">
    <text evidence="1">The sequence shown here is derived from an EMBL/GenBank/DDBJ whole genome shotgun (WGS) entry which is preliminary data.</text>
</comment>